<dbReference type="VEuPathDB" id="FungiDB:Bcin10g05850"/>
<reference evidence="1 2" key="1">
    <citation type="journal article" date="2011" name="PLoS Genet.">
        <title>Genomic analysis of the necrotrophic fungal pathogens Sclerotinia sclerotiorum and Botrytis cinerea.</title>
        <authorList>
            <person name="Amselem J."/>
            <person name="Cuomo C.A."/>
            <person name="van Kan J.A."/>
            <person name="Viaud M."/>
            <person name="Benito E.P."/>
            <person name="Couloux A."/>
            <person name="Coutinho P.M."/>
            <person name="de Vries R.P."/>
            <person name="Dyer P.S."/>
            <person name="Fillinger S."/>
            <person name="Fournier E."/>
            <person name="Gout L."/>
            <person name="Hahn M."/>
            <person name="Kohn L."/>
            <person name="Lapalu N."/>
            <person name="Plummer K.M."/>
            <person name="Pradier J.M."/>
            <person name="Quevillon E."/>
            <person name="Sharon A."/>
            <person name="Simon A."/>
            <person name="ten Have A."/>
            <person name="Tudzynski B."/>
            <person name="Tudzynski P."/>
            <person name="Wincker P."/>
            <person name="Andrew M."/>
            <person name="Anthouard V."/>
            <person name="Beever R.E."/>
            <person name="Beffa R."/>
            <person name="Benoit I."/>
            <person name="Bouzid O."/>
            <person name="Brault B."/>
            <person name="Chen Z."/>
            <person name="Choquer M."/>
            <person name="Collemare J."/>
            <person name="Cotton P."/>
            <person name="Danchin E.G."/>
            <person name="Da Silva C."/>
            <person name="Gautier A."/>
            <person name="Giraud C."/>
            <person name="Giraud T."/>
            <person name="Gonzalez C."/>
            <person name="Grossetete S."/>
            <person name="Guldener U."/>
            <person name="Henrissat B."/>
            <person name="Howlett B.J."/>
            <person name="Kodira C."/>
            <person name="Kretschmer M."/>
            <person name="Lappartient A."/>
            <person name="Leroch M."/>
            <person name="Levis C."/>
            <person name="Mauceli E."/>
            <person name="Neuveglise C."/>
            <person name="Oeser B."/>
            <person name="Pearson M."/>
            <person name="Poulain J."/>
            <person name="Poussereau N."/>
            <person name="Quesneville H."/>
            <person name="Rascle C."/>
            <person name="Schumacher J."/>
            <person name="Segurens B."/>
            <person name="Sexton A."/>
            <person name="Silva E."/>
            <person name="Sirven C."/>
            <person name="Soanes D.M."/>
            <person name="Talbot N.J."/>
            <person name="Templeton M."/>
            <person name="Yandava C."/>
            <person name="Yarden O."/>
            <person name="Zeng Q."/>
            <person name="Rollins J.A."/>
            <person name="Lebrun M.H."/>
            <person name="Dickman M."/>
        </authorList>
    </citation>
    <scope>NUCLEOTIDE SEQUENCE [LARGE SCALE GENOMIC DNA]</scope>
    <source>
        <strain evidence="1 2">B05.10</strain>
    </source>
</reference>
<dbReference type="SUPFAM" id="SSF52777">
    <property type="entry name" value="CoA-dependent acyltransferases"/>
    <property type="match status" value="1"/>
</dbReference>
<dbReference type="Proteomes" id="UP000001798">
    <property type="component" value="Chromosome 10"/>
</dbReference>
<keyword evidence="2" id="KW-1185">Reference proteome</keyword>
<dbReference type="InterPro" id="IPR010828">
    <property type="entry name" value="Atf2/Sli1-like"/>
</dbReference>
<dbReference type="GeneID" id="36394614"/>
<reference evidence="1 2" key="2">
    <citation type="journal article" date="2012" name="Eukaryot. Cell">
        <title>Genome update of Botrytis cinerea strains B05.10 and T4.</title>
        <authorList>
            <person name="Staats M."/>
            <person name="van Kan J.A."/>
        </authorList>
    </citation>
    <scope>NUCLEOTIDE SEQUENCE [LARGE SCALE GENOMIC DNA]</scope>
    <source>
        <strain evidence="1 2">B05.10</strain>
    </source>
</reference>
<reference evidence="1 2" key="3">
    <citation type="journal article" date="2017" name="Mol. Plant Pathol.">
        <title>A gapless genome sequence of the fungus Botrytis cinerea.</title>
        <authorList>
            <person name="Van Kan J.A."/>
            <person name="Stassen J.H."/>
            <person name="Mosbach A."/>
            <person name="Van Der Lee T.A."/>
            <person name="Faino L."/>
            <person name="Farmer A.D."/>
            <person name="Papasotiriou D.G."/>
            <person name="Zhou S."/>
            <person name="Seidl M.F."/>
            <person name="Cottam E."/>
            <person name="Edel D."/>
            <person name="Hahn M."/>
            <person name="Schwartz D.C."/>
            <person name="Dietrich R.A."/>
            <person name="Widdison S."/>
            <person name="Scalliet G."/>
        </authorList>
    </citation>
    <scope>NUCLEOTIDE SEQUENCE [LARGE SCALE GENOMIC DNA]</scope>
    <source>
        <strain evidence="1 2">B05.10</strain>
    </source>
</reference>
<accession>A0A384JVH8</accession>
<evidence type="ECO:0008006" key="3">
    <source>
        <dbReference type="Google" id="ProtNLM"/>
    </source>
</evidence>
<protein>
    <recommendedName>
        <fullName evidence="3">Alcohol acetyltransferase</fullName>
    </recommendedName>
</protein>
<organism evidence="1 2">
    <name type="scientific">Botryotinia fuckeliana (strain B05.10)</name>
    <name type="common">Noble rot fungus</name>
    <name type="synonym">Botrytis cinerea</name>
    <dbReference type="NCBI Taxonomy" id="332648"/>
    <lineage>
        <taxon>Eukaryota</taxon>
        <taxon>Fungi</taxon>
        <taxon>Dikarya</taxon>
        <taxon>Ascomycota</taxon>
        <taxon>Pezizomycotina</taxon>
        <taxon>Leotiomycetes</taxon>
        <taxon>Helotiales</taxon>
        <taxon>Sclerotiniaceae</taxon>
        <taxon>Botrytis</taxon>
    </lineage>
</organism>
<dbReference type="PANTHER" id="PTHR28037:SF1">
    <property type="entry name" value="ALCOHOL O-ACETYLTRANSFERASE 1-RELATED"/>
    <property type="match status" value="1"/>
</dbReference>
<sequence>MTSWDTGAGLEMDIPFRELGTLERFYIARNNLKFFNSSTVTAIYQLPASLSKQSLLNLPYFKALIYKSVASTILAHPFLSVSIEGESSANPRWIHLSRINLSKVVQFVHVNPENGIETFIEEGLQRGFENEAEGKGPLWRVFMASPGFTDETNRATAPGDQDIINLAVGFFFHHAICDGLSGASFHKTFQSHLNSLLASATLSDFGSKCVDPTTIETLLEVPRQLLPPNMEEAINLTTSISFLLRRLFLAVLYPTDRLKWTGPLIPQNIPPRRLARIKSFSLDSEVTEKLVTRCRKEKTTITALATVLLARESAQIFATEESSRFEVPIAISMRRLAVAHSGVTDDTIGVYVSAAKPIFSCENPTPRGYISCCSPSSPGLEGSDEQLWDSARETRQYIATATNSPADQDIGALKLIRDFQKYFTGLLGGKRQSAFLLTNLGVVEGTSGDRDLTAKATLSKLFFANMPSMYDGPLLLAMATVKGGDMTLCLGSERGVISEDHVNIIRNNLEHRLRSIANE</sequence>
<dbReference type="GO" id="GO:0008080">
    <property type="term" value="F:N-acetyltransferase activity"/>
    <property type="evidence" value="ECO:0007669"/>
    <property type="project" value="TreeGrafter"/>
</dbReference>
<dbReference type="KEGG" id="bfu:BCIN_10g05850"/>
<dbReference type="OrthoDB" id="2150604at2759"/>
<evidence type="ECO:0000313" key="1">
    <source>
        <dbReference type="EMBL" id="ATZ54595.1"/>
    </source>
</evidence>
<evidence type="ECO:0000313" key="2">
    <source>
        <dbReference type="Proteomes" id="UP000001798"/>
    </source>
</evidence>
<dbReference type="AlphaFoldDB" id="A0A384JVH8"/>
<dbReference type="Pfam" id="PF07247">
    <property type="entry name" value="AATase"/>
    <property type="match status" value="1"/>
</dbReference>
<dbReference type="InterPro" id="IPR052058">
    <property type="entry name" value="Alcohol_O-acetyltransferase"/>
</dbReference>
<name>A0A384JVH8_BOTFB</name>
<dbReference type="EMBL" id="CP009814">
    <property type="protein sequence ID" value="ATZ54595.1"/>
    <property type="molecule type" value="Genomic_DNA"/>
</dbReference>
<dbReference type="RefSeq" id="XP_024551513.1">
    <property type="nucleotide sequence ID" value="XM_024695719.1"/>
</dbReference>
<dbReference type="PANTHER" id="PTHR28037">
    <property type="entry name" value="ALCOHOL O-ACETYLTRANSFERASE 1-RELATED"/>
    <property type="match status" value="1"/>
</dbReference>
<gene>
    <name evidence="1" type="ORF">BCIN_10g05850</name>
</gene>
<proteinExistence type="predicted"/>